<dbReference type="GO" id="GO:0043235">
    <property type="term" value="C:receptor complex"/>
    <property type="evidence" value="ECO:0007669"/>
    <property type="project" value="TreeGrafter"/>
</dbReference>
<dbReference type="FunFam" id="2.60.40.10:FF:000187">
    <property type="entry name" value="neogenin isoform X2"/>
    <property type="match status" value="1"/>
</dbReference>
<dbReference type="InterPro" id="IPR050713">
    <property type="entry name" value="RTP_Phos/Ushers"/>
</dbReference>
<dbReference type="OrthoDB" id="114660at2759"/>
<keyword evidence="4" id="KW-1185">Reference proteome</keyword>
<organism evidence="3 4">
    <name type="scientific">Phrynocephalus forsythii</name>
    <dbReference type="NCBI Taxonomy" id="171643"/>
    <lineage>
        <taxon>Eukaryota</taxon>
        <taxon>Metazoa</taxon>
        <taxon>Chordata</taxon>
        <taxon>Craniata</taxon>
        <taxon>Vertebrata</taxon>
        <taxon>Euteleostomi</taxon>
        <taxon>Lepidosauria</taxon>
        <taxon>Squamata</taxon>
        <taxon>Bifurcata</taxon>
        <taxon>Unidentata</taxon>
        <taxon>Episquamata</taxon>
        <taxon>Toxicofera</taxon>
        <taxon>Iguania</taxon>
        <taxon>Acrodonta</taxon>
        <taxon>Agamidae</taxon>
        <taxon>Agaminae</taxon>
        <taxon>Phrynocephalus</taxon>
    </lineage>
</organism>
<feature type="domain" description="Fibronectin type-III" evidence="2">
    <location>
        <begin position="129"/>
        <end position="219"/>
    </location>
</feature>
<dbReference type="SUPFAM" id="SSF49265">
    <property type="entry name" value="Fibronectin type III"/>
    <property type="match status" value="1"/>
</dbReference>
<dbReference type="Gene3D" id="2.60.40.10">
    <property type="entry name" value="Immunoglobulins"/>
    <property type="match status" value="2"/>
</dbReference>
<feature type="non-terminal residue" evidence="3">
    <location>
        <position position="236"/>
    </location>
</feature>
<feature type="non-terminal residue" evidence="3">
    <location>
        <position position="1"/>
    </location>
</feature>
<dbReference type="PANTHER" id="PTHR46957:SF1">
    <property type="entry name" value="PHOSPHATIDYLINOSITOL PHOSPHATASE PTPRQ"/>
    <property type="match status" value="1"/>
</dbReference>
<reference evidence="3" key="1">
    <citation type="journal article" date="2023" name="DNA Res.">
        <title>Chromosome-level genome assembly of Phrynocephalus forsythii using third-generation DNA sequencing and Hi-C analysis.</title>
        <authorList>
            <person name="Qi Y."/>
            <person name="Zhao W."/>
            <person name="Zhao Y."/>
            <person name="Niu C."/>
            <person name="Cao S."/>
            <person name="Zhang Y."/>
        </authorList>
    </citation>
    <scope>NUCLEOTIDE SEQUENCE</scope>
    <source>
        <tissue evidence="3">Muscle</tissue>
    </source>
</reference>
<evidence type="ECO:0000256" key="1">
    <source>
        <dbReference type="SAM" id="MobiDB-lite"/>
    </source>
</evidence>
<dbReference type="Proteomes" id="UP001142489">
    <property type="component" value="Unassembled WGS sequence"/>
</dbReference>
<dbReference type="Pfam" id="PF00041">
    <property type="entry name" value="fn3"/>
    <property type="match status" value="2"/>
</dbReference>
<feature type="region of interest" description="Disordered" evidence="1">
    <location>
        <begin position="1"/>
        <end position="25"/>
    </location>
</feature>
<comment type="caution">
    <text evidence="3">The sequence shown here is derived from an EMBL/GenBank/DDBJ whole genome shotgun (WGS) entry which is preliminary data.</text>
</comment>
<protein>
    <recommendedName>
        <fullName evidence="2">Fibronectin type-III domain-containing protein</fullName>
    </recommendedName>
</protein>
<gene>
    <name evidence="3" type="ORF">JRQ81_013162</name>
</gene>
<dbReference type="EMBL" id="JAPFRF010000004">
    <property type="protein sequence ID" value="KAJ7335221.1"/>
    <property type="molecule type" value="Genomic_DNA"/>
</dbReference>
<dbReference type="CDD" id="cd00063">
    <property type="entry name" value="FN3"/>
    <property type="match status" value="2"/>
</dbReference>
<dbReference type="PRINTS" id="PR00014">
    <property type="entry name" value="FNTYPEIII"/>
</dbReference>
<sequence length="236" mass="25714">PKTPTTSTSLTDSSPSPSLAIPSSSILPSAPRDVVPVLVSSRFVRLSWRPPAEPKGNVQTYAVYFSRDGVNRERALNTSQSGLLQLTVGNLKPEETYSFRVVAYNEWGPGESSQPIKVATQPELQVPGPVENLRAVSTSPTSVLITWEPPAYANGPVQGYRLYCTEVATGKEQNIEVDGLSYKLEGLKKFTEYTLRFLAYNRYGSGVSSEDLTVRTLSDVPSAMPQNVSLEVVNSK</sequence>
<dbReference type="PROSITE" id="PS50853">
    <property type="entry name" value="FN3"/>
    <property type="match status" value="2"/>
</dbReference>
<dbReference type="InterPro" id="IPR003961">
    <property type="entry name" value="FN3_dom"/>
</dbReference>
<evidence type="ECO:0000313" key="4">
    <source>
        <dbReference type="Proteomes" id="UP001142489"/>
    </source>
</evidence>
<evidence type="ECO:0000259" key="2">
    <source>
        <dbReference type="PROSITE" id="PS50853"/>
    </source>
</evidence>
<dbReference type="PANTHER" id="PTHR46957">
    <property type="entry name" value="CYTOKINE RECEPTOR"/>
    <property type="match status" value="1"/>
</dbReference>
<dbReference type="FunFam" id="2.60.40.10:FF:000216">
    <property type="entry name" value="neogenin isoform X1"/>
    <property type="match status" value="1"/>
</dbReference>
<proteinExistence type="predicted"/>
<dbReference type="InterPro" id="IPR013783">
    <property type="entry name" value="Ig-like_fold"/>
</dbReference>
<evidence type="ECO:0000313" key="3">
    <source>
        <dbReference type="EMBL" id="KAJ7335221.1"/>
    </source>
</evidence>
<dbReference type="InterPro" id="IPR036116">
    <property type="entry name" value="FN3_sf"/>
</dbReference>
<accession>A0A9Q1B4H6</accession>
<dbReference type="AlphaFoldDB" id="A0A9Q1B4H6"/>
<name>A0A9Q1B4H6_9SAUR</name>
<feature type="domain" description="Fibronectin type-III" evidence="2">
    <location>
        <begin position="30"/>
        <end position="123"/>
    </location>
</feature>
<dbReference type="SMART" id="SM00060">
    <property type="entry name" value="FN3"/>
    <property type="match status" value="2"/>
</dbReference>